<evidence type="ECO:0000256" key="2">
    <source>
        <dbReference type="ARBA" id="ARBA00023125"/>
    </source>
</evidence>
<dbReference type="Gene3D" id="1.10.10.60">
    <property type="entry name" value="Homeodomain-like"/>
    <property type="match status" value="1"/>
</dbReference>
<feature type="compositionally biased region" description="Acidic residues" evidence="6">
    <location>
        <begin position="308"/>
        <end position="321"/>
    </location>
</feature>
<feature type="DNA-binding region" description="Homeobox" evidence="5">
    <location>
        <begin position="326"/>
        <end position="388"/>
    </location>
</feature>
<dbReference type="Pfam" id="PF05920">
    <property type="entry name" value="Homeobox_KN"/>
    <property type="match status" value="1"/>
</dbReference>
<keyword evidence="3 5" id="KW-0371">Homeobox</keyword>
<dbReference type="AlphaFoldDB" id="T2MJT1"/>
<name>T2MJT1_HYDVU</name>
<feature type="compositionally biased region" description="Polar residues" evidence="6">
    <location>
        <begin position="271"/>
        <end position="294"/>
    </location>
</feature>
<dbReference type="InterPro" id="IPR009057">
    <property type="entry name" value="Homeodomain-like_sf"/>
</dbReference>
<reference evidence="8" key="1">
    <citation type="journal article" date="2013" name="Genome Biol. Evol.">
        <title>Punctuated emergences of genetic and phenotypic innovations in eumetazoan, bilaterian, euteleostome, and hominidae ancestors.</title>
        <authorList>
            <person name="Wenger Y."/>
            <person name="Galliot B."/>
        </authorList>
    </citation>
    <scope>NUCLEOTIDE SEQUENCE</scope>
    <source>
        <tissue evidence="8">Whole animals</tissue>
    </source>
</reference>
<dbReference type="InterPro" id="IPR050224">
    <property type="entry name" value="TALE_homeobox"/>
</dbReference>
<accession>T2MJT1</accession>
<dbReference type="GO" id="GO:0005634">
    <property type="term" value="C:nucleus"/>
    <property type="evidence" value="ECO:0007669"/>
    <property type="project" value="UniProtKB-SubCell"/>
</dbReference>
<sequence length="552" mass="62932">MEDLKNLPSTKTSTRDVQMACLGIETKLFAKIDSCDNDGFVMDDRQSTFFKSIQEYQQHHGLAFQCDSRIPEITPPGRRFTQVFSQHAQLYEKEESNFSTDKKLIYDHPLFPLLVRVFEKCDLATNLSGRSEKLDTSGEQYTSESFNEDIHQFATKLENNKPFFTTNMEMDNLLVQAIQVLRFHLLEIEKVHELCNNFCKRYIECLKGKMPLDFVLEDNSKKDIYLDGVKVDRSVPQTDYQHKIQPQAWSPIDNPGCHRNSSTKPKVLTLPATSTGYQDNRQLESSVPLESQATEAEGHSAASSENMPDSEDSIYRDEEDEKDKKKQKKRGIFPKMATNIMKGWLFQHLTHPYPSEEQKRQLANETGLTIVQVNNWFINARRRIVQPMIDASNRAGKSPVVTVYKSRRRKNSGSESVSPGPYIYPPISGHYTPPYIGDHYGSMYSPYHVDVSLPPSSHHYPPRAYGSEQHAMNALPISSCNQIRPHQSYSGYRNSPAVTPQSYIGHGHPSILNPPPNLHGYHSHSLSLPYIPPPSHPYPIHDSLQALDIHNQ</sequence>
<evidence type="ECO:0000256" key="5">
    <source>
        <dbReference type="PROSITE-ProRule" id="PRU00108"/>
    </source>
</evidence>
<dbReference type="CDD" id="cd00086">
    <property type="entry name" value="homeodomain"/>
    <property type="match status" value="1"/>
</dbReference>
<dbReference type="InterPro" id="IPR001356">
    <property type="entry name" value="HD"/>
</dbReference>
<evidence type="ECO:0000313" key="8">
    <source>
        <dbReference type="EMBL" id="CDG72175.1"/>
    </source>
</evidence>
<dbReference type="Pfam" id="PF16493">
    <property type="entry name" value="Meis_PKNOX_N"/>
    <property type="match status" value="1"/>
</dbReference>
<feature type="region of interest" description="Disordered" evidence="6">
    <location>
        <begin position="239"/>
        <end position="333"/>
    </location>
</feature>
<gene>
    <name evidence="8" type="primary">MEIS1</name>
</gene>
<dbReference type="GO" id="GO:0006355">
    <property type="term" value="P:regulation of DNA-templated transcription"/>
    <property type="evidence" value="ECO:0007669"/>
    <property type="project" value="InterPro"/>
</dbReference>
<comment type="similarity">
    <text evidence="1">Belongs to the TALE/MEIS homeobox family.</text>
</comment>
<dbReference type="GO" id="GO:0003677">
    <property type="term" value="F:DNA binding"/>
    <property type="evidence" value="ECO:0007669"/>
    <property type="project" value="UniProtKB-UniRule"/>
</dbReference>
<feature type="non-terminal residue" evidence="8">
    <location>
        <position position="1"/>
    </location>
</feature>
<keyword evidence="4 5" id="KW-0539">Nucleus</keyword>
<organism evidence="8">
    <name type="scientific">Hydra vulgaris</name>
    <name type="common">Hydra</name>
    <name type="synonym">Hydra attenuata</name>
    <dbReference type="NCBI Taxonomy" id="6087"/>
    <lineage>
        <taxon>Eukaryota</taxon>
        <taxon>Metazoa</taxon>
        <taxon>Cnidaria</taxon>
        <taxon>Hydrozoa</taxon>
        <taxon>Hydroidolina</taxon>
        <taxon>Anthoathecata</taxon>
        <taxon>Aplanulata</taxon>
        <taxon>Hydridae</taxon>
        <taxon>Hydra</taxon>
    </lineage>
</organism>
<dbReference type="SUPFAM" id="SSF46689">
    <property type="entry name" value="Homeodomain-like"/>
    <property type="match status" value="1"/>
</dbReference>
<dbReference type="PROSITE" id="PS50071">
    <property type="entry name" value="HOMEOBOX_2"/>
    <property type="match status" value="1"/>
</dbReference>
<dbReference type="SMART" id="SM00389">
    <property type="entry name" value="HOX"/>
    <property type="match status" value="1"/>
</dbReference>
<evidence type="ECO:0000256" key="4">
    <source>
        <dbReference type="ARBA" id="ARBA00023242"/>
    </source>
</evidence>
<keyword evidence="2 5" id="KW-0238">DNA-binding</keyword>
<evidence type="ECO:0000259" key="7">
    <source>
        <dbReference type="PROSITE" id="PS50071"/>
    </source>
</evidence>
<dbReference type="PANTHER" id="PTHR11850">
    <property type="entry name" value="HOMEOBOX PROTEIN TRANSCRIPTION FACTORS"/>
    <property type="match status" value="1"/>
</dbReference>
<evidence type="ECO:0000256" key="1">
    <source>
        <dbReference type="ARBA" id="ARBA00009661"/>
    </source>
</evidence>
<dbReference type="OrthoDB" id="10056939at2759"/>
<dbReference type="InterPro" id="IPR008422">
    <property type="entry name" value="KN_HD"/>
</dbReference>
<evidence type="ECO:0000256" key="6">
    <source>
        <dbReference type="SAM" id="MobiDB-lite"/>
    </source>
</evidence>
<protein>
    <submittedName>
        <fullName evidence="8">Homeobox protein Meis1</fullName>
    </submittedName>
</protein>
<proteinExistence type="evidence at transcript level"/>
<evidence type="ECO:0000256" key="3">
    <source>
        <dbReference type="ARBA" id="ARBA00023155"/>
    </source>
</evidence>
<comment type="subcellular location">
    <subcellularLocation>
        <location evidence="5">Nucleus</location>
    </subcellularLocation>
</comment>
<dbReference type="EMBL" id="HAAD01005943">
    <property type="protein sequence ID" value="CDG72175.1"/>
    <property type="molecule type" value="mRNA"/>
</dbReference>
<dbReference type="InterPro" id="IPR032453">
    <property type="entry name" value="PKNOX/Meis_N"/>
</dbReference>
<dbReference type="FunFam" id="1.10.10.60:FF:000004">
    <property type="entry name" value="Meis2 homeobox isoform 2c"/>
    <property type="match status" value="1"/>
</dbReference>
<feature type="domain" description="Homeobox" evidence="7">
    <location>
        <begin position="324"/>
        <end position="387"/>
    </location>
</feature>